<name>A0A939DRM4_9ALTE</name>
<dbReference type="InterPro" id="IPR012902">
    <property type="entry name" value="N_methyl_site"/>
</dbReference>
<accession>A0A939DRM4</accession>
<evidence type="ECO:0000313" key="4">
    <source>
        <dbReference type="Proteomes" id="UP000664654"/>
    </source>
</evidence>
<reference evidence="3" key="1">
    <citation type="submission" date="2021-03" db="EMBL/GenBank/DDBJ databases">
        <title>novel species isolated from a fishpond in China.</title>
        <authorList>
            <person name="Lu H."/>
            <person name="Cai Z."/>
        </authorList>
    </citation>
    <scope>NUCLEOTIDE SEQUENCE</scope>
    <source>
        <strain evidence="3">JCM 30855</strain>
    </source>
</reference>
<evidence type="ECO:0000256" key="1">
    <source>
        <dbReference type="ARBA" id="ARBA00022481"/>
    </source>
</evidence>
<dbReference type="PROSITE" id="PS00018">
    <property type="entry name" value="EF_HAND_1"/>
    <property type="match status" value="1"/>
</dbReference>
<dbReference type="Pfam" id="PF07963">
    <property type="entry name" value="N_methyl"/>
    <property type="match status" value="1"/>
</dbReference>
<protein>
    <submittedName>
        <fullName evidence="3">Prepilin-type N-terminal cleavage/methylation domain-containing protein</fullName>
    </submittedName>
</protein>
<dbReference type="PRINTS" id="PR00813">
    <property type="entry name" value="BCTERIALGSPG"/>
</dbReference>
<keyword evidence="2" id="KW-1133">Transmembrane helix</keyword>
<dbReference type="GO" id="GO:0043683">
    <property type="term" value="P:type IV pilus assembly"/>
    <property type="evidence" value="ECO:0007669"/>
    <property type="project" value="InterPro"/>
</dbReference>
<dbReference type="InterPro" id="IPR045584">
    <property type="entry name" value="Pilin-like"/>
</dbReference>
<dbReference type="AlphaFoldDB" id="A0A939DRM4"/>
<comment type="caution">
    <text evidence="3">The sequence shown here is derived from an EMBL/GenBank/DDBJ whole genome shotgun (WGS) entry which is preliminary data.</text>
</comment>
<keyword evidence="4" id="KW-1185">Reference proteome</keyword>
<dbReference type="NCBIfam" id="TIGR02532">
    <property type="entry name" value="IV_pilin_GFxxxE"/>
    <property type="match status" value="1"/>
</dbReference>
<dbReference type="InterPro" id="IPR018247">
    <property type="entry name" value="EF_Hand_1_Ca_BS"/>
</dbReference>
<keyword evidence="2" id="KW-0472">Membrane</keyword>
<dbReference type="GO" id="GO:0015627">
    <property type="term" value="C:type II protein secretion system complex"/>
    <property type="evidence" value="ECO:0007669"/>
    <property type="project" value="InterPro"/>
</dbReference>
<dbReference type="RefSeq" id="WP_206575207.1">
    <property type="nucleotide sequence ID" value="NZ_JAFKCV010000013.1"/>
</dbReference>
<dbReference type="Proteomes" id="UP000664654">
    <property type="component" value="Unassembled WGS sequence"/>
</dbReference>
<dbReference type="SUPFAM" id="SSF54523">
    <property type="entry name" value="Pili subunits"/>
    <property type="match status" value="1"/>
</dbReference>
<organism evidence="3 4">
    <name type="scientific">Bowmanella dokdonensis</name>
    <dbReference type="NCBI Taxonomy" id="751969"/>
    <lineage>
        <taxon>Bacteria</taxon>
        <taxon>Pseudomonadati</taxon>
        <taxon>Pseudomonadota</taxon>
        <taxon>Gammaproteobacteria</taxon>
        <taxon>Alteromonadales</taxon>
        <taxon>Alteromonadaceae</taxon>
        <taxon>Bowmanella</taxon>
    </lineage>
</organism>
<dbReference type="InterPro" id="IPR031982">
    <property type="entry name" value="PilE-like"/>
</dbReference>
<dbReference type="Pfam" id="PF16732">
    <property type="entry name" value="ComP_DUS"/>
    <property type="match status" value="1"/>
</dbReference>
<evidence type="ECO:0000256" key="2">
    <source>
        <dbReference type="SAM" id="Phobius"/>
    </source>
</evidence>
<feature type="transmembrane region" description="Helical" evidence="2">
    <location>
        <begin position="12"/>
        <end position="32"/>
    </location>
</feature>
<gene>
    <name evidence="3" type="ORF">J0A66_17835</name>
</gene>
<proteinExistence type="predicted"/>
<dbReference type="InterPro" id="IPR000983">
    <property type="entry name" value="Bac_GSPG_pilin"/>
</dbReference>
<keyword evidence="1" id="KW-0488">Methylation</keyword>
<dbReference type="EMBL" id="JAFKCV010000013">
    <property type="protein sequence ID" value="MBN7827097.1"/>
    <property type="molecule type" value="Genomic_DNA"/>
</dbReference>
<sequence>MKQISNNGFSLIELMIVVAIIGIIASIAYPSYVSFVVGSNRGAAQADLMALAAAMERHKVANYSYKGAASGGADTGSPAVFHAHSPSSEPAGNKKYDLKIATISATGNSYSIKAEPVSGTPQADDGDLYYFSDGRKGWDQNKDGSLAAGEYCWAC</sequence>
<dbReference type="Gene3D" id="3.30.700.10">
    <property type="entry name" value="Glycoprotein, Type 4 Pilin"/>
    <property type="match status" value="1"/>
</dbReference>
<keyword evidence="2" id="KW-0812">Transmembrane</keyword>
<dbReference type="GO" id="GO:0015628">
    <property type="term" value="P:protein secretion by the type II secretion system"/>
    <property type="evidence" value="ECO:0007669"/>
    <property type="project" value="InterPro"/>
</dbReference>
<dbReference type="PANTHER" id="PTHR30093">
    <property type="entry name" value="GENERAL SECRETION PATHWAY PROTEIN G"/>
    <property type="match status" value="1"/>
</dbReference>
<dbReference type="PANTHER" id="PTHR30093:SF47">
    <property type="entry name" value="TYPE IV PILUS NON-CORE MINOR PILIN PILE"/>
    <property type="match status" value="1"/>
</dbReference>
<evidence type="ECO:0000313" key="3">
    <source>
        <dbReference type="EMBL" id="MBN7827097.1"/>
    </source>
</evidence>